<accession>A0AAV4SD47</accession>
<proteinExistence type="predicted"/>
<keyword evidence="1" id="KW-0812">Transmembrane</keyword>
<dbReference type="AlphaFoldDB" id="A0AAV4SD47"/>
<name>A0AAV4SD47_CAEEX</name>
<keyword evidence="1" id="KW-1133">Transmembrane helix</keyword>
<comment type="caution">
    <text evidence="2">The sequence shown here is derived from an EMBL/GenBank/DDBJ whole genome shotgun (WGS) entry which is preliminary data.</text>
</comment>
<dbReference type="EMBL" id="BPLR01009207">
    <property type="protein sequence ID" value="GIY30312.1"/>
    <property type="molecule type" value="Genomic_DNA"/>
</dbReference>
<keyword evidence="3" id="KW-1185">Reference proteome</keyword>
<evidence type="ECO:0000313" key="3">
    <source>
        <dbReference type="Proteomes" id="UP001054945"/>
    </source>
</evidence>
<dbReference type="Proteomes" id="UP001054945">
    <property type="component" value="Unassembled WGS sequence"/>
</dbReference>
<feature type="transmembrane region" description="Helical" evidence="1">
    <location>
        <begin position="12"/>
        <end position="32"/>
    </location>
</feature>
<protein>
    <submittedName>
        <fullName evidence="2">Uncharacterized protein</fullName>
    </submittedName>
</protein>
<sequence>MTFTLMEFGLTGFSVLSDGSGMTRLSWFWVFYRGFQFPRKFYKRMIINASTTSISTSVAGLSVGIAADIFHFRELLSELTGFMTVRSEL</sequence>
<evidence type="ECO:0000313" key="2">
    <source>
        <dbReference type="EMBL" id="GIY30312.1"/>
    </source>
</evidence>
<gene>
    <name evidence="2" type="ORF">CEXT_81681</name>
</gene>
<evidence type="ECO:0000256" key="1">
    <source>
        <dbReference type="SAM" id="Phobius"/>
    </source>
</evidence>
<keyword evidence="1" id="KW-0472">Membrane</keyword>
<reference evidence="2 3" key="1">
    <citation type="submission" date="2021-06" db="EMBL/GenBank/DDBJ databases">
        <title>Caerostris extrusa draft genome.</title>
        <authorList>
            <person name="Kono N."/>
            <person name="Arakawa K."/>
        </authorList>
    </citation>
    <scope>NUCLEOTIDE SEQUENCE [LARGE SCALE GENOMIC DNA]</scope>
</reference>
<organism evidence="2 3">
    <name type="scientific">Caerostris extrusa</name>
    <name type="common">Bark spider</name>
    <name type="synonym">Caerostris bankana</name>
    <dbReference type="NCBI Taxonomy" id="172846"/>
    <lineage>
        <taxon>Eukaryota</taxon>
        <taxon>Metazoa</taxon>
        <taxon>Ecdysozoa</taxon>
        <taxon>Arthropoda</taxon>
        <taxon>Chelicerata</taxon>
        <taxon>Arachnida</taxon>
        <taxon>Araneae</taxon>
        <taxon>Araneomorphae</taxon>
        <taxon>Entelegynae</taxon>
        <taxon>Araneoidea</taxon>
        <taxon>Araneidae</taxon>
        <taxon>Caerostris</taxon>
    </lineage>
</organism>
<feature type="transmembrane region" description="Helical" evidence="1">
    <location>
        <begin position="53"/>
        <end position="72"/>
    </location>
</feature>